<dbReference type="GeneID" id="33331749"/>
<dbReference type="RefSeq" id="WP_088885098.1">
    <property type="nucleotide sequence ID" value="NZ_CP014855.1"/>
</dbReference>
<name>A0A2Z2M4B7_THEGO</name>
<evidence type="ECO:0000313" key="1">
    <source>
        <dbReference type="EMBL" id="ASJ00760.1"/>
    </source>
</evidence>
<sequence>MRATAKSEDMIKSILPWASSDYLEKAISERKREIVEVLGIIDSLTLSEIPDEVKGIVKRPRWETFLVE</sequence>
<organism evidence="1 2">
    <name type="scientific">Thermococcus gorgonarius</name>
    <dbReference type="NCBI Taxonomy" id="71997"/>
    <lineage>
        <taxon>Archaea</taxon>
        <taxon>Methanobacteriati</taxon>
        <taxon>Methanobacteriota</taxon>
        <taxon>Thermococci</taxon>
        <taxon>Thermococcales</taxon>
        <taxon>Thermococcaceae</taxon>
        <taxon>Thermococcus</taxon>
    </lineage>
</organism>
<protein>
    <submittedName>
        <fullName evidence="1">Uncharacterized protein</fullName>
    </submittedName>
</protein>
<proteinExistence type="predicted"/>
<dbReference type="Proteomes" id="UP000250134">
    <property type="component" value="Chromosome"/>
</dbReference>
<gene>
    <name evidence="1" type="ORF">A3K92_04325</name>
</gene>
<keyword evidence="2" id="KW-1185">Reference proteome</keyword>
<evidence type="ECO:0000313" key="2">
    <source>
        <dbReference type="Proteomes" id="UP000250134"/>
    </source>
</evidence>
<accession>A0A2Z2M4B7</accession>
<dbReference type="AlphaFoldDB" id="A0A2Z2M4B7"/>
<reference evidence="1 2" key="1">
    <citation type="submission" date="2016-03" db="EMBL/GenBank/DDBJ databases">
        <title>Complete genome sequence of Thermococcus gorgonarius.</title>
        <authorList>
            <person name="Oger P.M."/>
        </authorList>
    </citation>
    <scope>NUCLEOTIDE SEQUENCE [LARGE SCALE GENOMIC DNA]</scope>
    <source>
        <strain evidence="1 2">W-12</strain>
    </source>
</reference>
<dbReference type="OrthoDB" id="101535at2157"/>
<dbReference type="KEGG" id="tgg:A3K92_04325"/>
<dbReference type="EMBL" id="CP014855">
    <property type="protein sequence ID" value="ASJ00760.1"/>
    <property type="molecule type" value="Genomic_DNA"/>
</dbReference>